<evidence type="ECO:0000256" key="2">
    <source>
        <dbReference type="ARBA" id="ARBA00006275"/>
    </source>
</evidence>
<dbReference type="InterPro" id="IPR011990">
    <property type="entry name" value="TPR-like_helical_dom_sf"/>
</dbReference>
<name>A0ABX7H8G4_9BACT</name>
<evidence type="ECO:0000313" key="10">
    <source>
        <dbReference type="Proteomes" id="UP000654720"/>
    </source>
</evidence>
<dbReference type="Proteomes" id="UP000654720">
    <property type="component" value="Chromosome"/>
</dbReference>
<proteinExistence type="inferred from homology"/>
<evidence type="ECO:0000256" key="1">
    <source>
        <dbReference type="ARBA" id="ARBA00004442"/>
    </source>
</evidence>
<evidence type="ECO:0000256" key="6">
    <source>
        <dbReference type="SAM" id="SignalP"/>
    </source>
</evidence>
<gene>
    <name evidence="9" type="ORF">I6J59_03120</name>
</gene>
<evidence type="ECO:0000256" key="4">
    <source>
        <dbReference type="ARBA" id="ARBA00023136"/>
    </source>
</evidence>
<keyword evidence="5" id="KW-0998">Cell outer membrane</keyword>
<comment type="subcellular location">
    <subcellularLocation>
        <location evidence="1">Cell outer membrane</location>
    </subcellularLocation>
</comment>
<sequence length="648" mass="74538">MKMKIKFLNVATILSLLVLNSCNYLDVVPENDIETIETIFEKREQAEDWMKTCHVILTAPVTSVVTNPAFTGADEVVAGEYMRNRFPAYQGFFIGDGLQMSQEPYGNVWKNTEYYAAIRYCNIFIENIGSVYNMQQDEKDIWTAEIKALKAHYYFELMRRYGPVVLVPENIDANANVTEMQLPRSPIDTCVNVIVRLLDEAIPVLPLFNQKEKSHSGYYCKEGAAALKAHTLLLAASPIFNGNKNYTNFVNKKGEKLFNAEYDPEKWKRAAEAAQEAIDIADKGGKRLIRGDYQKTTALLSTMADIEHSSLARNFEHDEALQMFEPQLSRTAAFWSLKTLPYFRSTDPDYSGSNQGCIAPSMKMVEFYYTVNGLPIESDKEWPYGMRYQMGKENVPAYRDVVPLNADVLNLHLRREPRFYAHIAADRCHWQMGPTATNLKLVTAYQGEKFGTQATMINNAMPQNLTGYWMKKGSYSDVLPTRYAVDGLNGSVVIMFRLAELYLMKAEAWNEYLTAPDYEHVYAPLNEVRLRAGIPDVESAWENYSNEPGKVKTKEGMREIIRREWNIEFAFEGRRFWNLRRWLTAEMELNEPLYGWNILGNTAESFYNHYKGPIPVWKKRAFVAPRDYLFPIRAEEVLKANCVQNPNW</sequence>
<dbReference type="Pfam" id="PF14322">
    <property type="entry name" value="SusD-like_3"/>
    <property type="match status" value="1"/>
</dbReference>
<evidence type="ECO:0000256" key="5">
    <source>
        <dbReference type="ARBA" id="ARBA00023237"/>
    </source>
</evidence>
<feature type="chain" id="PRO_5047191678" evidence="6">
    <location>
        <begin position="27"/>
        <end position="648"/>
    </location>
</feature>
<protein>
    <submittedName>
        <fullName evidence="9">RagB/SusD family nutrient uptake outer membrane protein</fullName>
    </submittedName>
</protein>
<dbReference type="Pfam" id="PF07980">
    <property type="entry name" value="SusD_RagB"/>
    <property type="match status" value="1"/>
</dbReference>
<keyword evidence="3 6" id="KW-0732">Signal</keyword>
<dbReference type="Gene3D" id="1.25.40.390">
    <property type="match status" value="1"/>
</dbReference>
<evidence type="ECO:0000259" key="8">
    <source>
        <dbReference type="Pfam" id="PF14322"/>
    </source>
</evidence>
<evidence type="ECO:0000313" key="9">
    <source>
        <dbReference type="EMBL" id="QRO50637.1"/>
    </source>
</evidence>
<comment type="similarity">
    <text evidence="2">Belongs to the SusD family.</text>
</comment>
<dbReference type="SUPFAM" id="SSF48452">
    <property type="entry name" value="TPR-like"/>
    <property type="match status" value="1"/>
</dbReference>
<evidence type="ECO:0000256" key="3">
    <source>
        <dbReference type="ARBA" id="ARBA00022729"/>
    </source>
</evidence>
<feature type="domain" description="SusD-like N-terminal" evidence="8">
    <location>
        <begin position="92"/>
        <end position="211"/>
    </location>
</feature>
<evidence type="ECO:0000259" key="7">
    <source>
        <dbReference type="Pfam" id="PF07980"/>
    </source>
</evidence>
<feature type="signal peptide" evidence="6">
    <location>
        <begin position="1"/>
        <end position="26"/>
    </location>
</feature>
<accession>A0ABX7H8G4</accession>
<reference evidence="9 10" key="1">
    <citation type="submission" date="2021-02" db="EMBL/GenBank/DDBJ databases">
        <title>FDA dAtabase for Regulatory Grade micrObial Sequences (FDA-ARGOS): Supporting development and validation of Infectious Disease Dx tests.</title>
        <authorList>
            <person name="Carlson P."/>
            <person name="Fischbach M."/>
            <person name="Hastie J."/>
            <person name="Bilen M."/>
            <person name="Cheng A."/>
            <person name="Tallon L."/>
            <person name="Sadzewicz L."/>
            <person name="Zhao X."/>
            <person name="Boylan J."/>
            <person name="Ott S."/>
            <person name="Bowen H."/>
            <person name="Vavikolanu K."/>
            <person name="Mehta A."/>
            <person name="Aluvathingal J."/>
            <person name="Nadendla S."/>
            <person name="Yan Y."/>
            <person name="Sichtig H."/>
        </authorList>
    </citation>
    <scope>NUCLEOTIDE SEQUENCE [LARGE SCALE GENOMIC DNA]</scope>
    <source>
        <strain evidence="9 10">FDAARGOS_1229</strain>
    </source>
</reference>
<keyword evidence="4" id="KW-0472">Membrane</keyword>
<dbReference type="InterPro" id="IPR012944">
    <property type="entry name" value="SusD_RagB_dom"/>
</dbReference>
<dbReference type="InterPro" id="IPR033985">
    <property type="entry name" value="SusD-like_N"/>
</dbReference>
<feature type="domain" description="RagB/SusD" evidence="7">
    <location>
        <begin position="325"/>
        <end position="648"/>
    </location>
</feature>
<dbReference type="EMBL" id="CP069450">
    <property type="protein sequence ID" value="QRO50637.1"/>
    <property type="molecule type" value="Genomic_DNA"/>
</dbReference>
<organism evidence="9 10">
    <name type="scientific">Butyricimonas virosa</name>
    <dbReference type="NCBI Taxonomy" id="544645"/>
    <lineage>
        <taxon>Bacteria</taxon>
        <taxon>Pseudomonadati</taxon>
        <taxon>Bacteroidota</taxon>
        <taxon>Bacteroidia</taxon>
        <taxon>Bacteroidales</taxon>
        <taxon>Odoribacteraceae</taxon>
        <taxon>Butyricimonas</taxon>
    </lineage>
</organism>
<keyword evidence="10" id="KW-1185">Reference proteome</keyword>